<name>A0A7J7DYD6_TRIWF</name>
<dbReference type="Gene3D" id="3.30.200.20">
    <property type="entry name" value="Phosphorylase Kinase, domain 1"/>
    <property type="match status" value="1"/>
</dbReference>
<protein>
    <submittedName>
        <fullName evidence="1">Uncharacterized protein</fullName>
    </submittedName>
</protein>
<keyword evidence="2" id="KW-1185">Reference proteome</keyword>
<reference evidence="1 2" key="1">
    <citation type="journal article" date="2020" name="Nat. Commun.">
        <title>Genome of Tripterygium wilfordii and identification of cytochrome P450 involved in triptolide biosynthesis.</title>
        <authorList>
            <person name="Tu L."/>
            <person name="Su P."/>
            <person name="Zhang Z."/>
            <person name="Gao L."/>
            <person name="Wang J."/>
            <person name="Hu T."/>
            <person name="Zhou J."/>
            <person name="Zhang Y."/>
            <person name="Zhao Y."/>
            <person name="Liu Y."/>
            <person name="Song Y."/>
            <person name="Tong Y."/>
            <person name="Lu Y."/>
            <person name="Yang J."/>
            <person name="Xu C."/>
            <person name="Jia M."/>
            <person name="Peters R.J."/>
            <person name="Huang L."/>
            <person name="Gao W."/>
        </authorList>
    </citation>
    <scope>NUCLEOTIDE SEQUENCE [LARGE SCALE GENOMIC DNA]</scope>
    <source>
        <strain evidence="2">cv. XIE 37</strain>
        <tissue evidence="1">Leaf</tissue>
    </source>
</reference>
<organism evidence="1 2">
    <name type="scientific">Tripterygium wilfordii</name>
    <name type="common">Thunder God vine</name>
    <dbReference type="NCBI Taxonomy" id="458696"/>
    <lineage>
        <taxon>Eukaryota</taxon>
        <taxon>Viridiplantae</taxon>
        <taxon>Streptophyta</taxon>
        <taxon>Embryophyta</taxon>
        <taxon>Tracheophyta</taxon>
        <taxon>Spermatophyta</taxon>
        <taxon>Magnoliopsida</taxon>
        <taxon>eudicotyledons</taxon>
        <taxon>Gunneridae</taxon>
        <taxon>Pentapetalae</taxon>
        <taxon>rosids</taxon>
        <taxon>fabids</taxon>
        <taxon>Celastrales</taxon>
        <taxon>Celastraceae</taxon>
        <taxon>Tripterygium</taxon>
    </lineage>
</organism>
<gene>
    <name evidence="1" type="ORF">HS088_TW02G00398</name>
</gene>
<sequence>MMENLSQSPEKIVIGGKRRESMMMMGLSQGEEKLIIEGKIKDQDGTSQNPIYEKTEIKEEANGQLTIGIHYPPMIVERRILISADLIDDNSSDMQIDFILFEPFRYWSTGLNVLIFRETTSIILKEKCHLVGSLATIVFCLFLLGREKVGKKASATLLQIEEHFPMISYAELRHATNDISPSYLIGEGSYGSVNKGILDGEDGMIQSKMGSCSLSLAWPFSSNFEGEFFSSCDVLVTEAAWFA</sequence>
<proteinExistence type="predicted"/>
<comment type="caution">
    <text evidence="1">The sequence shown here is derived from an EMBL/GenBank/DDBJ whole genome shotgun (WGS) entry which is preliminary data.</text>
</comment>
<evidence type="ECO:0000313" key="1">
    <source>
        <dbReference type="EMBL" id="KAF5751385.1"/>
    </source>
</evidence>
<accession>A0A7J7DYD6</accession>
<dbReference type="EMBL" id="JAAARO010000002">
    <property type="protein sequence ID" value="KAF5751385.1"/>
    <property type="molecule type" value="Genomic_DNA"/>
</dbReference>
<dbReference type="Proteomes" id="UP000593562">
    <property type="component" value="Unassembled WGS sequence"/>
</dbReference>
<evidence type="ECO:0000313" key="2">
    <source>
        <dbReference type="Proteomes" id="UP000593562"/>
    </source>
</evidence>
<dbReference type="InParanoid" id="A0A7J7DYD6"/>
<dbReference type="AlphaFoldDB" id="A0A7J7DYD6"/>